<dbReference type="Pfam" id="PF13193">
    <property type="entry name" value="AMP-binding_C"/>
    <property type="match status" value="1"/>
</dbReference>
<dbReference type="GO" id="GO:0016878">
    <property type="term" value="F:acid-thiol ligase activity"/>
    <property type="evidence" value="ECO:0007669"/>
    <property type="project" value="UniProtKB-ARBA"/>
</dbReference>
<accession>A0A7Y4M078</accession>
<gene>
    <name evidence="3" type="ORF">HCN58_34580</name>
</gene>
<protein>
    <submittedName>
        <fullName evidence="3">Acyl--CoA ligase</fullName>
    </submittedName>
</protein>
<dbReference type="PROSITE" id="PS00455">
    <property type="entry name" value="AMP_BINDING"/>
    <property type="match status" value="1"/>
</dbReference>
<evidence type="ECO:0000259" key="1">
    <source>
        <dbReference type="Pfam" id="PF00501"/>
    </source>
</evidence>
<dbReference type="InterPro" id="IPR020845">
    <property type="entry name" value="AMP-binding_CS"/>
</dbReference>
<dbReference type="PANTHER" id="PTHR43767:SF1">
    <property type="entry name" value="NONRIBOSOMAL PEPTIDE SYNTHASE PES1 (EUROFUNG)-RELATED"/>
    <property type="match status" value="1"/>
</dbReference>
<dbReference type="EMBL" id="JAAVLX010000020">
    <property type="protein sequence ID" value="NOJ44580.1"/>
    <property type="molecule type" value="Genomic_DNA"/>
</dbReference>
<dbReference type="InterPro" id="IPR050237">
    <property type="entry name" value="ATP-dep_AMP-bd_enzyme"/>
</dbReference>
<feature type="domain" description="AMP-binding enzyme C-terminal" evidence="2">
    <location>
        <begin position="447"/>
        <end position="523"/>
    </location>
</feature>
<keyword evidence="4" id="KW-1185">Reference proteome</keyword>
<evidence type="ECO:0000313" key="3">
    <source>
        <dbReference type="EMBL" id="NOJ44580.1"/>
    </source>
</evidence>
<proteinExistence type="predicted"/>
<dbReference type="Gene3D" id="3.40.50.12780">
    <property type="entry name" value="N-terminal domain of ligase-like"/>
    <property type="match status" value="1"/>
</dbReference>
<dbReference type="PANTHER" id="PTHR43767">
    <property type="entry name" value="LONG-CHAIN-FATTY-ACID--COA LIGASE"/>
    <property type="match status" value="1"/>
</dbReference>
<feature type="domain" description="AMP-dependent synthetase/ligase" evidence="1">
    <location>
        <begin position="42"/>
        <end position="397"/>
    </location>
</feature>
<sequence>MTFPTKLRQNQLKERVENALRKVEALESTYETVTIGQMVSIRARTHSSTTAVDVFERGERATYSDMERLSNRYANALRALGVRKQDRIGVMLPNRIEFPILWFAIAKLGAVIVPINMRYTPREVEYILSDTQAQFAVVDCAALPVFSAMQPWPQSLSAERVILVGEPSHGMGTELSELLRGVDDSLVEEDVSPDDLLNIQYTSGTTGFPKGCMLTHDYWGVSSYQGICWDEEPHKSYLSAQPFFYGDPQQHLMRSYRQGGTLYLAPRLSSTRFVGWIKQHRIEWCQFPEVIGRQAEADDDDGATCLKQTLNWGWSPDSVRRFRNRFRVRTQDAYGMTEIGFGTLMPHQFEDLAESGSVGIRAPFRSLRLMNEDGSPTPIGGVGELWVSGRGSLAGYWNKPEANAALFEGDWFKTGDLLRRDELGFHWLVGRKKDVIRRSGENIAAREVEAIIREIPEIADLAAVPVSDPQRGEEIKICVELREGFTADNLVIQRILEHARANLAAFKVPRYIAFTRKLPRTISSNKVLKRALMAVSDPLTGAYDIKEKRWH</sequence>
<dbReference type="InterPro" id="IPR025110">
    <property type="entry name" value="AMP-bd_C"/>
</dbReference>
<evidence type="ECO:0000259" key="2">
    <source>
        <dbReference type="Pfam" id="PF13193"/>
    </source>
</evidence>
<dbReference type="RefSeq" id="WP_171583762.1">
    <property type="nucleotide sequence ID" value="NZ_JAAVLX010000020.1"/>
</dbReference>
<evidence type="ECO:0000313" key="4">
    <source>
        <dbReference type="Proteomes" id="UP000544122"/>
    </source>
</evidence>
<comment type="caution">
    <text evidence="3">The sequence shown here is derived from an EMBL/GenBank/DDBJ whole genome shotgun (WGS) entry which is preliminary data.</text>
</comment>
<dbReference type="AlphaFoldDB" id="A0A7Y4M078"/>
<dbReference type="Pfam" id="PF00501">
    <property type="entry name" value="AMP-binding"/>
    <property type="match status" value="1"/>
</dbReference>
<dbReference type="Gene3D" id="3.30.300.30">
    <property type="match status" value="1"/>
</dbReference>
<organism evidence="3 4">
    <name type="scientific">Bradyrhizobium australiense</name>
    <dbReference type="NCBI Taxonomy" id="2721161"/>
    <lineage>
        <taxon>Bacteria</taxon>
        <taxon>Pseudomonadati</taxon>
        <taxon>Pseudomonadota</taxon>
        <taxon>Alphaproteobacteria</taxon>
        <taxon>Hyphomicrobiales</taxon>
        <taxon>Nitrobacteraceae</taxon>
        <taxon>Bradyrhizobium</taxon>
    </lineage>
</organism>
<dbReference type="Proteomes" id="UP000544122">
    <property type="component" value="Unassembled WGS sequence"/>
</dbReference>
<keyword evidence="3" id="KW-0436">Ligase</keyword>
<reference evidence="3 4" key="1">
    <citation type="submission" date="2020-03" db="EMBL/GenBank/DDBJ databases">
        <title>Bradyrhizobium diversity isolated from nodules of Indigofera sp.</title>
        <authorList>
            <person name="Klepa M."/>
            <person name="Helene L."/>
            <person name="Hungria M."/>
        </authorList>
    </citation>
    <scope>NUCLEOTIDE SEQUENCE [LARGE SCALE GENOMIC DNA]</scope>
    <source>
        <strain evidence="3 4">WSM 1791</strain>
    </source>
</reference>
<dbReference type="SUPFAM" id="SSF56801">
    <property type="entry name" value="Acetyl-CoA synthetase-like"/>
    <property type="match status" value="1"/>
</dbReference>
<dbReference type="InterPro" id="IPR000873">
    <property type="entry name" value="AMP-dep_synth/lig_dom"/>
</dbReference>
<dbReference type="InterPro" id="IPR045851">
    <property type="entry name" value="AMP-bd_C_sf"/>
</dbReference>
<dbReference type="InterPro" id="IPR042099">
    <property type="entry name" value="ANL_N_sf"/>
</dbReference>
<name>A0A7Y4M078_9BRAD</name>